<protein>
    <submittedName>
        <fullName evidence="1">Uncharacterized protein</fullName>
    </submittedName>
</protein>
<dbReference type="Proteomes" id="UP000234345">
    <property type="component" value="Unassembled WGS sequence"/>
</dbReference>
<reference evidence="1 2" key="1">
    <citation type="submission" date="2017-10" db="EMBL/GenBank/DDBJ databases">
        <authorList>
            <person name="Regsiter A."/>
            <person name="William W."/>
        </authorList>
    </citation>
    <scope>NUCLEOTIDE SEQUENCE [LARGE SCALE GENOMIC DNA]</scope>
    <source>
        <strain evidence="1 2">CFBP6991</strain>
    </source>
</reference>
<dbReference type="EMBL" id="OCZC01000065">
    <property type="protein sequence ID" value="SOO24709.1"/>
    <property type="molecule type" value="Genomic_DNA"/>
</dbReference>
<comment type="caution">
    <text evidence="1">The sequence shown here is derived from an EMBL/GenBank/DDBJ whole genome shotgun (WGS) entry which is preliminary data.</text>
</comment>
<organism evidence="1 2">
    <name type="scientific">Xanthomonas campestris pv. phaseoli</name>
    <dbReference type="NCBI Taxonomy" id="317013"/>
    <lineage>
        <taxon>Bacteria</taxon>
        <taxon>Pseudomonadati</taxon>
        <taxon>Pseudomonadota</taxon>
        <taxon>Gammaproteobacteria</taxon>
        <taxon>Lysobacterales</taxon>
        <taxon>Lysobacteraceae</taxon>
        <taxon>Xanthomonas</taxon>
    </lineage>
</organism>
<proteinExistence type="predicted"/>
<sequence length="59" mass="6236">MRRCWCSPAVAIKSWPWFGKGRTSAAFGLRAATLPIAHGPPLVETCSAMVALPDAPGAR</sequence>
<dbReference type="AlphaFoldDB" id="A0A7Z7NIJ3"/>
<gene>
    <name evidence="1" type="ORF">XFF6991_390157</name>
</gene>
<evidence type="ECO:0000313" key="2">
    <source>
        <dbReference type="Proteomes" id="UP000234345"/>
    </source>
</evidence>
<evidence type="ECO:0000313" key="1">
    <source>
        <dbReference type="EMBL" id="SOO24709.1"/>
    </source>
</evidence>
<accession>A0A7Z7NIJ3</accession>
<name>A0A7Z7NIJ3_XANCH</name>